<feature type="compositionally biased region" description="Acidic residues" evidence="1">
    <location>
        <begin position="107"/>
        <end position="122"/>
    </location>
</feature>
<dbReference type="GO" id="GO:0000402">
    <property type="term" value="F:crossed form four-way junction DNA binding"/>
    <property type="evidence" value="ECO:0007669"/>
    <property type="project" value="TreeGrafter"/>
</dbReference>
<feature type="region of interest" description="Disordered" evidence="1">
    <location>
        <begin position="227"/>
        <end position="254"/>
    </location>
</feature>
<dbReference type="OrthoDB" id="5552842at2759"/>
<evidence type="ECO:0000313" key="4">
    <source>
        <dbReference type="Proteomes" id="UP000800035"/>
    </source>
</evidence>
<dbReference type="CDD" id="cd16963">
    <property type="entry name" value="CCE1"/>
    <property type="match status" value="1"/>
</dbReference>
<evidence type="ECO:0000256" key="1">
    <source>
        <dbReference type="SAM" id="MobiDB-lite"/>
    </source>
</evidence>
<dbReference type="InterPro" id="IPR036397">
    <property type="entry name" value="RNaseH_sf"/>
</dbReference>
<dbReference type="AlphaFoldDB" id="A0A6A5U5W8"/>
<feature type="region of interest" description="Disordered" evidence="1">
    <location>
        <begin position="107"/>
        <end position="131"/>
    </location>
</feature>
<dbReference type="GO" id="GO:0000403">
    <property type="term" value="F:Y-form DNA binding"/>
    <property type="evidence" value="ECO:0007669"/>
    <property type="project" value="TreeGrafter"/>
</dbReference>
<protein>
    <submittedName>
        <fullName evidence="3">Ribonuclease H-like protein</fullName>
    </submittedName>
</protein>
<name>A0A6A5U5W8_9PLEO</name>
<proteinExistence type="predicted"/>
<dbReference type="InterPro" id="IPR015242">
    <property type="entry name" value="Ydc2_cat"/>
</dbReference>
<gene>
    <name evidence="3" type="ORF">CC80DRAFT_532746</name>
</gene>
<accession>A0A6A5U5W8</accession>
<reference evidence="3" key="1">
    <citation type="journal article" date="2020" name="Stud. Mycol.">
        <title>101 Dothideomycetes genomes: a test case for predicting lifestyles and emergence of pathogens.</title>
        <authorList>
            <person name="Haridas S."/>
            <person name="Albert R."/>
            <person name="Binder M."/>
            <person name="Bloem J."/>
            <person name="Labutti K."/>
            <person name="Salamov A."/>
            <person name="Andreopoulos B."/>
            <person name="Baker S."/>
            <person name="Barry K."/>
            <person name="Bills G."/>
            <person name="Bluhm B."/>
            <person name="Cannon C."/>
            <person name="Castanera R."/>
            <person name="Culley D."/>
            <person name="Daum C."/>
            <person name="Ezra D."/>
            <person name="Gonzalez J."/>
            <person name="Henrissat B."/>
            <person name="Kuo A."/>
            <person name="Liang C."/>
            <person name="Lipzen A."/>
            <person name="Lutzoni F."/>
            <person name="Magnuson J."/>
            <person name="Mondo S."/>
            <person name="Nolan M."/>
            <person name="Ohm R."/>
            <person name="Pangilinan J."/>
            <person name="Park H.-J."/>
            <person name="Ramirez L."/>
            <person name="Alfaro M."/>
            <person name="Sun H."/>
            <person name="Tritt A."/>
            <person name="Yoshinaga Y."/>
            <person name="Zwiers L.-H."/>
            <person name="Turgeon B."/>
            <person name="Goodwin S."/>
            <person name="Spatafora J."/>
            <person name="Crous P."/>
            <person name="Grigoriev I."/>
        </authorList>
    </citation>
    <scope>NUCLEOTIDE SEQUENCE</scope>
    <source>
        <strain evidence="3">CBS 675.92</strain>
    </source>
</reference>
<dbReference type="GO" id="GO:0070336">
    <property type="term" value="F:flap-structured DNA binding"/>
    <property type="evidence" value="ECO:0007669"/>
    <property type="project" value="TreeGrafter"/>
</dbReference>
<dbReference type="EMBL" id="ML976983">
    <property type="protein sequence ID" value="KAF1960245.1"/>
    <property type="molecule type" value="Genomic_DNA"/>
</dbReference>
<dbReference type="Gene3D" id="3.30.420.10">
    <property type="entry name" value="Ribonuclease H-like superfamily/Ribonuclease H"/>
    <property type="match status" value="1"/>
</dbReference>
<keyword evidence="4" id="KW-1185">Reference proteome</keyword>
<organism evidence="3 4">
    <name type="scientific">Byssothecium circinans</name>
    <dbReference type="NCBI Taxonomy" id="147558"/>
    <lineage>
        <taxon>Eukaryota</taxon>
        <taxon>Fungi</taxon>
        <taxon>Dikarya</taxon>
        <taxon>Ascomycota</taxon>
        <taxon>Pezizomycotina</taxon>
        <taxon>Dothideomycetes</taxon>
        <taxon>Pleosporomycetidae</taxon>
        <taxon>Pleosporales</taxon>
        <taxon>Massarineae</taxon>
        <taxon>Massarinaceae</taxon>
        <taxon>Byssothecium</taxon>
    </lineage>
</organism>
<dbReference type="PANTHER" id="PTHR28072">
    <property type="entry name" value="CRUCIFORM CUTTING ENDONUCLEASE 1, MITOCHONDRIAL-RELATED"/>
    <property type="match status" value="1"/>
</dbReference>
<dbReference type="Pfam" id="PF09159">
    <property type="entry name" value="Ydc2-catalyt"/>
    <property type="match status" value="1"/>
</dbReference>
<dbReference type="Proteomes" id="UP000800035">
    <property type="component" value="Unassembled WGS sequence"/>
</dbReference>
<dbReference type="GO" id="GO:0005739">
    <property type="term" value="C:mitochondrion"/>
    <property type="evidence" value="ECO:0007669"/>
    <property type="project" value="TreeGrafter"/>
</dbReference>
<dbReference type="SUPFAM" id="SSF53098">
    <property type="entry name" value="Ribonuclease H-like"/>
    <property type="match status" value="1"/>
</dbReference>
<evidence type="ECO:0000313" key="3">
    <source>
        <dbReference type="EMBL" id="KAF1960245.1"/>
    </source>
</evidence>
<dbReference type="InterPro" id="IPR012337">
    <property type="entry name" value="RNaseH-like_sf"/>
</dbReference>
<feature type="domain" description="Mitochondrial resolvase Ydc2 catalytic" evidence="2">
    <location>
        <begin position="65"/>
        <end position="361"/>
    </location>
</feature>
<dbReference type="InterPro" id="IPR039197">
    <property type="entry name" value="Mrs1/Cce1"/>
</dbReference>
<sequence>MGITHNVLSQLTKSSRPTVKALQSLLQAVGGATSGKKDVLERRVLKACLSIDGHQHQWARKRAKVLSIDMGIRNLAYCVTEVEKSSPTSSTMKMSILAWRRLDLTEETSTDSNQEENGDDQEKDPYSPKNLSATANSLVKNLLGYEPDVVLIERQRWRSSGSSAIQQWTVRVNSLEAMLWALFTNTYRTQEVSARRYMLKDIRSMDPKRVGTYWLDGLETYDPPKVVKKRTKKSDSDVEEEDNEIDSNSTKTLSRGKAEKKAKINLLRTWLDSKTPSTALSAYSNNDEAVIPRPRISFHFAPSHPQSIDDPIIARDTLLWATDPPAKRAKREKALTSRKKVDDITDCFLQAAAYVAWEEGLVQLRKKTKEFHGEILEELKARSDGVAGDGERVEERVEEGGTLSREKEDHFMMSAISITISQGPPSLMFSALFPYKQNLSAVLASDCAVCKAGRARQSCKHI</sequence>
<dbReference type="GO" id="GO:0004520">
    <property type="term" value="F:DNA endonuclease activity"/>
    <property type="evidence" value="ECO:0007669"/>
    <property type="project" value="TreeGrafter"/>
</dbReference>
<evidence type="ECO:0000259" key="2">
    <source>
        <dbReference type="Pfam" id="PF09159"/>
    </source>
</evidence>
<dbReference type="PANTHER" id="PTHR28072:SF1">
    <property type="entry name" value="CRUCIFORM CUTTING ENDONUCLEASE 1, MITOCHONDRIAL-RELATED"/>
    <property type="match status" value="1"/>
</dbReference>